<comment type="cofactor">
    <cofactor evidence="1">
        <name>Mg(2+)</name>
        <dbReference type="ChEBI" id="CHEBI:18420"/>
    </cofactor>
</comment>
<dbReference type="GO" id="GO:0035312">
    <property type="term" value="F:5'-3' DNA exonuclease activity"/>
    <property type="evidence" value="ECO:0007669"/>
    <property type="project" value="InterPro"/>
</dbReference>
<dbReference type="OrthoDB" id="26491at2759"/>
<keyword evidence="13" id="KW-0539">Nucleus</keyword>
<feature type="domain" description="XPG N-terminal" evidence="16">
    <location>
        <begin position="1"/>
        <end position="99"/>
    </location>
</feature>
<evidence type="ECO:0000256" key="7">
    <source>
        <dbReference type="ARBA" id="ARBA00022801"/>
    </source>
</evidence>
<evidence type="ECO:0000256" key="10">
    <source>
        <dbReference type="ARBA" id="ARBA00022881"/>
    </source>
</evidence>
<keyword evidence="18" id="KW-1185">Reference proteome</keyword>
<dbReference type="SMART" id="SM00279">
    <property type="entry name" value="HhH2"/>
    <property type="match status" value="1"/>
</dbReference>
<evidence type="ECO:0000256" key="9">
    <source>
        <dbReference type="ARBA" id="ARBA00022842"/>
    </source>
</evidence>
<dbReference type="STRING" id="105984.A0A427XWY5"/>
<dbReference type="Proteomes" id="UP000279236">
    <property type="component" value="Unassembled WGS sequence"/>
</dbReference>
<organism evidence="17 18">
    <name type="scientific">Apiotrichum porosum</name>
    <dbReference type="NCBI Taxonomy" id="105984"/>
    <lineage>
        <taxon>Eukaryota</taxon>
        <taxon>Fungi</taxon>
        <taxon>Dikarya</taxon>
        <taxon>Basidiomycota</taxon>
        <taxon>Agaricomycotina</taxon>
        <taxon>Tremellomycetes</taxon>
        <taxon>Trichosporonales</taxon>
        <taxon>Trichosporonaceae</taxon>
        <taxon>Apiotrichum</taxon>
    </lineage>
</organism>
<comment type="similarity">
    <text evidence="3">Belongs to the XPG/RAD2 endonuclease family. EXO1 subfamily.</text>
</comment>
<evidence type="ECO:0000256" key="4">
    <source>
        <dbReference type="ARBA" id="ARBA00022722"/>
    </source>
</evidence>
<evidence type="ECO:0000313" key="17">
    <source>
        <dbReference type="EMBL" id="RSH83301.1"/>
    </source>
</evidence>
<feature type="domain" description="XPG-I" evidence="15">
    <location>
        <begin position="138"/>
        <end position="208"/>
    </location>
</feature>
<evidence type="ECO:0000256" key="11">
    <source>
        <dbReference type="ARBA" id="ARBA00023125"/>
    </source>
</evidence>
<dbReference type="InterPro" id="IPR006084">
    <property type="entry name" value="XPG/Rad2"/>
</dbReference>
<dbReference type="Gene3D" id="1.10.150.20">
    <property type="entry name" value="5' to 3' exonuclease, C-terminal subdomain"/>
    <property type="match status" value="1"/>
</dbReference>
<evidence type="ECO:0000256" key="12">
    <source>
        <dbReference type="ARBA" id="ARBA00023204"/>
    </source>
</evidence>
<dbReference type="GO" id="GO:0005634">
    <property type="term" value="C:nucleus"/>
    <property type="evidence" value="ECO:0007669"/>
    <property type="project" value="UniProtKB-SubCell"/>
</dbReference>
<evidence type="ECO:0000256" key="5">
    <source>
        <dbReference type="ARBA" id="ARBA00022723"/>
    </source>
</evidence>
<keyword evidence="12" id="KW-0234">DNA repair</keyword>
<feature type="compositionally biased region" description="Polar residues" evidence="14">
    <location>
        <begin position="448"/>
        <end position="462"/>
    </location>
</feature>
<keyword evidence="9" id="KW-0460">Magnesium</keyword>
<dbReference type="SUPFAM" id="SSF47807">
    <property type="entry name" value="5' to 3' exonuclease, C-terminal subdomain"/>
    <property type="match status" value="1"/>
</dbReference>
<dbReference type="FunFam" id="1.10.150.20:FF:000011">
    <property type="entry name" value="exonuclease 1"/>
    <property type="match status" value="1"/>
</dbReference>
<dbReference type="SMART" id="SM00484">
    <property type="entry name" value="XPGI"/>
    <property type="match status" value="1"/>
</dbReference>
<feature type="compositionally biased region" description="Polar residues" evidence="14">
    <location>
        <begin position="550"/>
        <end position="564"/>
    </location>
</feature>
<dbReference type="AlphaFoldDB" id="A0A427XWY5"/>
<dbReference type="EMBL" id="RSCE01000004">
    <property type="protein sequence ID" value="RSH83301.1"/>
    <property type="molecule type" value="Genomic_DNA"/>
</dbReference>
<dbReference type="Pfam" id="PF00752">
    <property type="entry name" value="XPG_N"/>
    <property type="match status" value="1"/>
</dbReference>
<evidence type="ECO:0000256" key="8">
    <source>
        <dbReference type="ARBA" id="ARBA00022839"/>
    </source>
</evidence>
<dbReference type="GO" id="GO:0017108">
    <property type="term" value="F:5'-flap endonuclease activity"/>
    <property type="evidence" value="ECO:0007669"/>
    <property type="project" value="TreeGrafter"/>
</dbReference>
<dbReference type="InterPro" id="IPR008918">
    <property type="entry name" value="HhH2"/>
</dbReference>
<dbReference type="InterPro" id="IPR029060">
    <property type="entry name" value="PIN-like_dom_sf"/>
</dbReference>
<dbReference type="SMART" id="SM00485">
    <property type="entry name" value="XPGN"/>
    <property type="match status" value="1"/>
</dbReference>
<reference evidence="17 18" key="1">
    <citation type="submission" date="2018-11" db="EMBL/GenBank/DDBJ databases">
        <title>Genome sequence of Apiotrichum porosum DSM 27194.</title>
        <authorList>
            <person name="Aliyu H."/>
            <person name="Gorte O."/>
            <person name="Ochsenreither K."/>
        </authorList>
    </citation>
    <scope>NUCLEOTIDE SEQUENCE [LARGE SCALE GENOMIC DNA]</scope>
    <source>
        <strain evidence="17 18">DSM 27194</strain>
    </source>
</reference>
<gene>
    <name evidence="17" type="primary">EXO1</name>
    <name evidence="17" type="ORF">EHS24_006976</name>
</gene>
<feature type="region of interest" description="Disordered" evidence="14">
    <location>
        <begin position="375"/>
        <end position="430"/>
    </location>
</feature>
<evidence type="ECO:0000256" key="3">
    <source>
        <dbReference type="ARBA" id="ARBA00010563"/>
    </source>
</evidence>
<dbReference type="InterPro" id="IPR006086">
    <property type="entry name" value="XPG-I_dom"/>
</dbReference>
<dbReference type="InterPro" id="IPR037315">
    <property type="entry name" value="EXO1_H3TH"/>
</dbReference>
<name>A0A427XWY5_9TREE</name>
<evidence type="ECO:0000256" key="14">
    <source>
        <dbReference type="SAM" id="MobiDB-lite"/>
    </source>
</evidence>
<protein>
    <submittedName>
        <fullName evidence="17">Rad2 nuclease</fullName>
    </submittedName>
</protein>
<dbReference type="InterPro" id="IPR006085">
    <property type="entry name" value="XPG_DNA_repair_N"/>
</dbReference>
<dbReference type="CDD" id="cd09908">
    <property type="entry name" value="H3TH_EXO1"/>
    <property type="match status" value="1"/>
</dbReference>
<accession>A0A427XWY5</accession>
<proteinExistence type="inferred from homology"/>
<dbReference type="InterPro" id="IPR044752">
    <property type="entry name" value="PIN-like_EXO1"/>
</dbReference>
<dbReference type="GO" id="GO:0046872">
    <property type="term" value="F:metal ion binding"/>
    <property type="evidence" value="ECO:0007669"/>
    <property type="project" value="UniProtKB-KW"/>
</dbReference>
<evidence type="ECO:0000256" key="1">
    <source>
        <dbReference type="ARBA" id="ARBA00001946"/>
    </source>
</evidence>
<comment type="caution">
    <text evidence="17">The sequence shown here is derived from an EMBL/GenBank/DDBJ whole genome shotgun (WGS) entry which is preliminary data.</text>
</comment>
<keyword evidence="4" id="KW-0540">Nuclease</keyword>
<keyword evidence="8" id="KW-0269">Exonuclease</keyword>
<dbReference type="FunFam" id="3.40.50.1010:FF:000002">
    <property type="entry name" value="Exonuclease 1, putative"/>
    <property type="match status" value="1"/>
</dbReference>
<evidence type="ECO:0000256" key="13">
    <source>
        <dbReference type="ARBA" id="ARBA00023242"/>
    </source>
</evidence>
<sequence>MGISGLLPLLKEIQRPCNIADFKGKRLAVDAYVWLHKGAFGCAEDLVKGNKTTRFVDYAMYRVRMLRFHGITPFVVFDGGPLPAKGGTEESRAKSRADHLARAQAFEAQGRLKEARDCYTKCVDVTPEIAFQLIKALRAEGVDYVVAPYEADAQLCFLEREGFVDGIITEDSDLLVFGCKTVIFKLEKDGSCISIERSRLATVRDLPMHGWTDVQFRRMAMLSGCDYLPSIPGIGLKKAHRMLRRYKTVEKSLQAIRLEGSHTIPPNYLAAFQQAELAFVYQRVFCPEQKRLVPLTDFPDEGLGHYDEKWIGLDVDVEIARGMALGDVHPATRVPIKDLWPDFCPEPKGQGKPPGLSESKIGTLDKFFTRVKRTKSTPAVQPVGRMASGPSRLSDLPPKNGLSRHASEPSPPRPVGKTSKFFGGKSLPVIDDEPEEKFDLKWEQSEYVESQLQAGPSRTRSPSPEHVRSPSPEIETQHSVRSPSPFVSTCHPTPARLAIVADDEPFTSPFSHISSPAQATPPDSLDRALDRPITDRSEPPSPTPTRILVSASSQMATVGSSTATPLRSVKMRSLTSILVPASSPSICRATSDNALNIVASSDSIGDDDIVTPSPGVLARRRAKRAVEDADDEEREREARARVVADGWRNKYALGAGNSTPTFGRKRASLPLTAAAPRILGAKALNLDSPAPAREAKKISTPKPSQPVKLHTPIATAIALPIAAAKATTPITTAPNPHGLSWSALERFRFARR</sequence>
<keyword evidence="6" id="KW-0227">DNA damage</keyword>
<dbReference type="InterPro" id="IPR019974">
    <property type="entry name" value="XPG_CS"/>
</dbReference>
<keyword evidence="10" id="KW-0267">Excision nuclease</keyword>
<dbReference type="CDD" id="cd09857">
    <property type="entry name" value="PIN_EXO1"/>
    <property type="match status" value="1"/>
</dbReference>
<evidence type="ECO:0000259" key="15">
    <source>
        <dbReference type="SMART" id="SM00484"/>
    </source>
</evidence>
<dbReference type="GO" id="GO:0003677">
    <property type="term" value="F:DNA binding"/>
    <property type="evidence" value="ECO:0007669"/>
    <property type="project" value="UniProtKB-KW"/>
</dbReference>
<keyword evidence="11" id="KW-0238">DNA-binding</keyword>
<feature type="compositionally biased region" description="Polar residues" evidence="14">
    <location>
        <begin position="508"/>
        <end position="518"/>
    </location>
</feature>
<dbReference type="GO" id="GO:0006281">
    <property type="term" value="P:DNA repair"/>
    <property type="evidence" value="ECO:0007669"/>
    <property type="project" value="UniProtKB-KW"/>
</dbReference>
<evidence type="ECO:0000313" key="18">
    <source>
        <dbReference type="Proteomes" id="UP000279236"/>
    </source>
</evidence>
<feature type="compositionally biased region" description="Basic and acidic residues" evidence="14">
    <location>
        <begin position="524"/>
        <end position="538"/>
    </location>
</feature>
<dbReference type="SUPFAM" id="SSF88723">
    <property type="entry name" value="PIN domain-like"/>
    <property type="match status" value="1"/>
</dbReference>
<evidence type="ECO:0000259" key="16">
    <source>
        <dbReference type="SMART" id="SM00485"/>
    </source>
</evidence>
<dbReference type="PRINTS" id="PR00853">
    <property type="entry name" value="XPGRADSUPER"/>
</dbReference>
<dbReference type="PANTHER" id="PTHR11081:SF65">
    <property type="entry name" value="DNA DAMAGE-INDUCIBLE PROTEIN DIN7-RELATED"/>
    <property type="match status" value="1"/>
</dbReference>
<feature type="region of interest" description="Disordered" evidence="14">
    <location>
        <begin position="448"/>
        <end position="489"/>
    </location>
</feature>
<dbReference type="RefSeq" id="XP_028477253.1">
    <property type="nucleotide sequence ID" value="XM_028622361.1"/>
</dbReference>
<feature type="compositionally biased region" description="Polar residues" evidence="14">
    <location>
        <begin position="477"/>
        <end position="489"/>
    </location>
</feature>
<dbReference type="PROSITE" id="PS00842">
    <property type="entry name" value="XPG_2"/>
    <property type="match status" value="1"/>
</dbReference>
<dbReference type="PANTHER" id="PTHR11081">
    <property type="entry name" value="FLAP ENDONUCLEASE FAMILY MEMBER"/>
    <property type="match status" value="1"/>
</dbReference>
<dbReference type="GeneID" id="39591519"/>
<dbReference type="Pfam" id="PF00867">
    <property type="entry name" value="XPG_I"/>
    <property type="match status" value="1"/>
</dbReference>
<feature type="region of interest" description="Disordered" evidence="14">
    <location>
        <begin position="508"/>
        <end position="564"/>
    </location>
</feature>
<keyword evidence="7" id="KW-0378">Hydrolase</keyword>
<dbReference type="InterPro" id="IPR036279">
    <property type="entry name" value="5-3_exonuclease_C_sf"/>
</dbReference>
<dbReference type="Gene3D" id="3.40.50.1010">
    <property type="entry name" value="5'-nuclease"/>
    <property type="match status" value="1"/>
</dbReference>
<keyword evidence="5" id="KW-0479">Metal-binding</keyword>
<evidence type="ECO:0000256" key="2">
    <source>
        <dbReference type="ARBA" id="ARBA00004123"/>
    </source>
</evidence>
<evidence type="ECO:0000256" key="6">
    <source>
        <dbReference type="ARBA" id="ARBA00022763"/>
    </source>
</evidence>
<comment type="subcellular location">
    <subcellularLocation>
        <location evidence="2">Nucleus</location>
    </subcellularLocation>
</comment>